<protein>
    <submittedName>
        <fullName evidence="2">Peptidase M16 inactive domain</fullName>
    </submittedName>
</protein>
<dbReference type="InterPro" id="IPR011249">
    <property type="entry name" value="Metalloenz_LuxS/M16"/>
</dbReference>
<dbReference type="Gene3D" id="3.30.830.10">
    <property type="entry name" value="Metalloenzyme, LuxS/M16 peptidase-like"/>
    <property type="match status" value="2"/>
</dbReference>
<dbReference type="Proteomes" id="UP000233387">
    <property type="component" value="Unassembled WGS sequence"/>
</dbReference>
<comment type="caution">
    <text evidence="2">The sequence shown here is derived from an EMBL/GenBank/DDBJ whole genome shotgun (WGS) entry which is preliminary data.</text>
</comment>
<dbReference type="GO" id="GO:0046872">
    <property type="term" value="F:metal ion binding"/>
    <property type="evidence" value="ECO:0007669"/>
    <property type="project" value="InterPro"/>
</dbReference>
<evidence type="ECO:0000313" key="3">
    <source>
        <dbReference type="Proteomes" id="UP000233387"/>
    </source>
</evidence>
<dbReference type="Pfam" id="PF05193">
    <property type="entry name" value="Peptidase_M16_C"/>
    <property type="match status" value="1"/>
</dbReference>
<evidence type="ECO:0000313" key="2">
    <source>
        <dbReference type="EMBL" id="PKQ69257.1"/>
    </source>
</evidence>
<keyword evidence="3" id="KW-1185">Reference proteome</keyword>
<dbReference type="InterPro" id="IPR007863">
    <property type="entry name" value="Peptidase_M16_C"/>
</dbReference>
<dbReference type="PANTHER" id="PTHR11851">
    <property type="entry name" value="METALLOPROTEASE"/>
    <property type="match status" value="1"/>
</dbReference>
<dbReference type="AlphaFoldDB" id="A0A2N3IG44"/>
<evidence type="ECO:0000259" key="1">
    <source>
        <dbReference type="Pfam" id="PF05193"/>
    </source>
</evidence>
<name>A0A2N3IG44_9BACT</name>
<dbReference type="PANTHER" id="PTHR11851:SF224">
    <property type="entry name" value="PROCESSING PROTEASE"/>
    <property type="match status" value="1"/>
</dbReference>
<proteinExistence type="predicted"/>
<reference evidence="2 3" key="1">
    <citation type="submission" date="2017-06" db="EMBL/GenBank/DDBJ databases">
        <title>Raineya orbicola gen. nov., sp. nov. a slightly thermophilic bacterium of the phylum Bacteroidetes and the description of Raineyaceae fam. nov.</title>
        <authorList>
            <person name="Albuquerque L."/>
            <person name="Polonia A.R.M."/>
            <person name="Barroso C."/>
            <person name="Froufe H.J.C."/>
            <person name="Lage O."/>
            <person name="Lobo-Da-Cunha A."/>
            <person name="Egas C."/>
            <person name="Da Costa M.S."/>
        </authorList>
    </citation>
    <scope>NUCLEOTIDE SEQUENCE [LARGE SCALE GENOMIC DNA]</scope>
    <source>
        <strain evidence="2 3">SPSPC-11</strain>
    </source>
</reference>
<dbReference type="InterPro" id="IPR050361">
    <property type="entry name" value="MPP/UQCRC_Complex"/>
</dbReference>
<dbReference type="SUPFAM" id="SSF63411">
    <property type="entry name" value="LuxS/MPP-like metallohydrolase"/>
    <property type="match status" value="2"/>
</dbReference>
<gene>
    <name evidence="2" type="ORF">Rain11_1410</name>
</gene>
<organism evidence="2 3">
    <name type="scientific">Raineya orbicola</name>
    <dbReference type="NCBI Taxonomy" id="2016530"/>
    <lineage>
        <taxon>Bacteria</taxon>
        <taxon>Pseudomonadati</taxon>
        <taxon>Bacteroidota</taxon>
        <taxon>Cytophagia</taxon>
        <taxon>Cytophagales</taxon>
        <taxon>Raineyaceae</taxon>
        <taxon>Raineya</taxon>
    </lineage>
</organism>
<feature type="domain" description="Peptidase M16 C-terminal" evidence="1">
    <location>
        <begin position="186"/>
        <end position="355"/>
    </location>
</feature>
<sequence length="426" mass="48837">MNYLDRTVPPVSQRIAQFPLIKPQKYHLSNQLPVYTIHAPEQEIIQISWVFDVGGYDSALPAQSLYATKMLAEGTTHKTAQEINEAIDEFGAFLDLQSDADQSIITLYTPARYAENTIPLIAEILFEPTFPEQEWHIFLLKQQKDLQINLQKTAFLAGRAFSKTLFENHPYGKILSEELLANYPKNEIVSFYQNLLLQNSFAVYLTGNFSENVLQNLENYFSKLPYSNKPSKTPQMLQPQSQKVFVEKSDSLQNSLRVGKLVIGRNHEDYMKLSVCSTILGGYFGSRLMQNIREEKGLTYGIYSVLKNMRWATHFVISTDVRTEAYQVALQEIYKEIQVLQQEKVSEVELEKVKNYMAGSVANELTNANAQMHLQSIIHLHQLPENYYESFLERLYSVNSEDVLAVAQKYLDCSEMIEVVAGRKPQ</sequence>
<accession>A0A2N3IG44</accession>
<dbReference type="EMBL" id="NKXO01000020">
    <property type="protein sequence ID" value="PKQ69257.1"/>
    <property type="molecule type" value="Genomic_DNA"/>
</dbReference>
<dbReference type="RefSeq" id="WP_165778094.1">
    <property type="nucleotide sequence ID" value="NZ_NKXO01000020.1"/>
</dbReference>